<evidence type="ECO:0000313" key="5">
    <source>
        <dbReference type="Proteomes" id="UP000828390"/>
    </source>
</evidence>
<comment type="caution">
    <text evidence="4">The sequence shown here is derived from an EMBL/GenBank/DDBJ whole genome shotgun (WGS) entry which is preliminary data.</text>
</comment>
<dbReference type="InterPro" id="IPR047153">
    <property type="entry name" value="TRIM45/56/19-like"/>
</dbReference>
<protein>
    <recommendedName>
        <fullName evidence="3">B box-type domain-containing protein</fullName>
    </recommendedName>
</protein>
<dbReference type="PANTHER" id="PTHR25462:SF296">
    <property type="entry name" value="MEIOTIC P26, ISOFORM F"/>
    <property type="match status" value="1"/>
</dbReference>
<dbReference type="GO" id="GO:0008270">
    <property type="term" value="F:zinc ion binding"/>
    <property type="evidence" value="ECO:0007669"/>
    <property type="project" value="UniProtKB-KW"/>
</dbReference>
<gene>
    <name evidence="4" type="ORF">DPMN_146277</name>
</gene>
<keyword evidence="1" id="KW-0862">Zinc</keyword>
<evidence type="ECO:0000256" key="2">
    <source>
        <dbReference type="SAM" id="Coils"/>
    </source>
</evidence>
<dbReference type="EMBL" id="JAIWYP010000007">
    <property type="protein sequence ID" value="KAH3792778.1"/>
    <property type="molecule type" value="Genomic_DNA"/>
</dbReference>
<feature type="domain" description="B box-type" evidence="3">
    <location>
        <begin position="24"/>
        <end position="64"/>
    </location>
</feature>
<keyword evidence="2" id="KW-0175">Coiled coil</keyword>
<dbReference type="PROSITE" id="PS50119">
    <property type="entry name" value="ZF_BBOX"/>
    <property type="match status" value="2"/>
</dbReference>
<feature type="domain" description="B box-type" evidence="3">
    <location>
        <begin position="83"/>
        <end position="120"/>
    </location>
</feature>
<organism evidence="4 5">
    <name type="scientific">Dreissena polymorpha</name>
    <name type="common">Zebra mussel</name>
    <name type="synonym">Mytilus polymorpha</name>
    <dbReference type="NCBI Taxonomy" id="45954"/>
    <lineage>
        <taxon>Eukaryota</taxon>
        <taxon>Metazoa</taxon>
        <taxon>Spiralia</taxon>
        <taxon>Lophotrochozoa</taxon>
        <taxon>Mollusca</taxon>
        <taxon>Bivalvia</taxon>
        <taxon>Autobranchia</taxon>
        <taxon>Heteroconchia</taxon>
        <taxon>Euheterodonta</taxon>
        <taxon>Imparidentia</taxon>
        <taxon>Neoheterodontei</taxon>
        <taxon>Myida</taxon>
        <taxon>Dreissenoidea</taxon>
        <taxon>Dreissenidae</taxon>
        <taxon>Dreissena</taxon>
    </lineage>
</organism>
<evidence type="ECO:0000256" key="1">
    <source>
        <dbReference type="PROSITE-ProRule" id="PRU00024"/>
    </source>
</evidence>
<keyword evidence="1" id="KW-0479">Metal-binding</keyword>
<proteinExistence type="predicted"/>
<reference evidence="4" key="1">
    <citation type="journal article" date="2019" name="bioRxiv">
        <title>The Genome of the Zebra Mussel, Dreissena polymorpha: A Resource for Invasive Species Research.</title>
        <authorList>
            <person name="McCartney M.A."/>
            <person name="Auch B."/>
            <person name="Kono T."/>
            <person name="Mallez S."/>
            <person name="Zhang Y."/>
            <person name="Obille A."/>
            <person name="Becker A."/>
            <person name="Abrahante J.E."/>
            <person name="Garbe J."/>
            <person name="Badalamenti J.P."/>
            <person name="Herman A."/>
            <person name="Mangelson H."/>
            <person name="Liachko I."/>
            <person name="Sullivan S."/>
            <person name="Sone E.D."/>
            <person name="Koren S."/>
            <person name="Silverstein K.A.T."/>
            <person name="Beckman K.B."/>
            <person name="Gohl D.M."/>
        </authorList>
    </citation>
    <scope>NUCLEOTIDE SEQUENCE</scope>
    <source>
        <strain evidence="4">Duluth1</strain>
        <tissue evidence="4">Whole animal</tissue>
    </source>
</reference>
<evidence type="ECO:0000259" key="3">
    <source>
        <dbReference type="PROSITE" id="PS50119"/>
    </source>
</evidence>
<accession>A0A9D4F8B7</accession>
<dbReference type="AlphaFoldDB" id="A0A9D4F8B7"/>
<dbReference type="PANTHER" id="PTHR25462">
    <property type="entry name" value="BONUS, ISOFORM C-RELATED"/>
    <property type="match status" value="1"/>
</dbReference>
<dbReference type="InterPro" id="IPR000315">
    <property type="entry name" value="Znf_B-box"/>
</dbReference>
<evidence type="ECO:0000313" key="4">
    <source>
        <dbReference type="EMBL" id="KAH3792778.1"/>
    </source>
</evidence>
<feature type="coiled-coil region" evidence="2">
    <location>
        <begin position="151"/>
        <end position="178"/>
    </location>
</feature>
<dbReference type="SUPFAM" id="SSF57845">
    <property type="entry name" value="B-box zinc-binding domain"/>
    <property type="match status" value="1"/>
</dbReference>
<keyword evidence="1" id="KW-0863">Zinc-finger</keyword>
<name>A0A9D4F8B7_DREPO</name>
<dbReference type="Proteomes" id="UP000828390">
    <property type="component" value="Unassembled WGS sequence"/>
</dbReference>
<dbReference type="CDD" id="cd19756">
    <property type="entry name" value="Bbox2"/>
    <property type="match status" value="1"/>
</dbReference>
<dbReference type="Gene3D" id="2.130.10.10">
    <property type="entry name" value="YVTN repeat-like/Quinoprotein amine dehydrogenase"/>
    <property type="match status" value="1"/>
</dbReference>
<dbReference type="InterPro" id="IPR015943">
    <property type="entry name" value="WD40/YVTN_repeat-like_dom_sf"/>
</dbReference>
<sequence>MADQIQTQVQLASDCVPDCLCVWCDDSGLSIEAQYFCKGCLRYYCENCIDLHSQLFKKHVVLGRADRSEWPIVEVTLGYITQCEQHPEEKIKMFCKDHRKLCCIYCLHSDHRICQQVVRIEDASKVSHTEEDFHELSENILARCEKIDSQHIDMEKQLETLQSSYDETLAEIATFQKKMTNAVERLCQCSTSELKTKFTSINRTCTNEIQLHTELHKRYKRLHKGLQSMQQDSEQLAFILCRKYDELTNETDALYERNDNRGINFRFQPEASMLQLLYELGSLGKIQTYKNNPNQVIKVSDFTTHDISDHPDPDEYPTATIIGICELTCNQFIIADCSNYNAKLLSSSLKVLSRHKFRSRPIQMCNVSARSVAVIFDNGVIQFIRVNNQRITVERIIKFQGACYGIGYHNDDIFVANIRKIYHFDIAGRNKKSKIYVENASKCAVSPDGKTVYVTTNGNWCLTLKKAETLQPPSGEIQLSRPDGVHVTANGQVLVCCRGSREVVQLDSEGKEILARFAVSGIPECVCYSTEKGILLVGLCDSDTLHVYKTT</sequence>
<reference evidence="4" key="2">
    <citation type="submission" date="2020-11" db="EMBL/GenBank/DDBJ databases">
        <authorList>
            <person name="McCartney M.A."/>
            <person name="Auch B."/>
            <person name="Kono T."/>
            <person name="Mallez S."/>
            <person name="Becker A."/>
            <person name="Gohl D.M."/>
            <person name="Silverstein K.A.T."/>
            <person name="Koren S."/>
            <person name="Bechman K.B."/>
            <person name="Herman A."/>
            <person name="Abrahante J.E."/>
            <person name="Garbe J."/>
        </authorList>
    </citation>
    <scope>NUCLEOTIDE SEQUENCE</scope>
    <source>
        <strain evidence="4">Duluth1</strain>
        <tissue evidence="4">Whole animal</tissue>
    </source>
</reference>
<dbReference type="Gene3D" id="3.30.160.60">
    <property type="entry name" value="Classic Zinc Finger"/>
    <property type="match status" value="1"/>
</dbReference>
<keyword evidence="5" id="KW-1185">Reference proteome</keyword>
<dbReference type="SUPFAM" id="SSF75011">
    <property type="entry name" value="3-carboxy-cis,cis-mucoante lactonizing enzyme"/>
    <property type="match status" value="1"/>
</dbReference>